<comment type="caution">
    <text evidence="1">The sequence shown here is derived from an EMBL/GenBank/DDBJ whole genome shotgun (WGS) entry which is preliminary data.</text>
</comment>
<reference evidence="1 2" key="1">
    <citation type="journal article" date="2024" name="G3 (Bethesda)">
        <title>Genome assembly of Hibiscus sabdariffa L. provides insights into metabolisms of medicinal natural products.</title>
        <authorList>
            <person name="Kim T."/>
        </authorList>
    </citation>
    <scope>NUCLEOTIDE SEQUENCE [LARGE SCALE GENOMIC DNA]</scope>
    <source>
        <strain evidence="1">TK-2024</strain>
        <tissue evidence="1">Old leaves</tissue>
    </source>
</reference>
<dbReference type="EMBL" id="JBBPBM010000005">
    <property type="protein sequence ID" value="KAK8583704.1"/>
    <property type="molecule type" value="Genomic_DNA"/>
</dbReference>
<accession>A0ABR2FNK6</accession>
<protein>
    <submittedName>
        <fullName evidence="1">Uncharacterized protein</fullName>
    </submittedName>
</protein>
<organism evidence="1 2">
    <name type="scientific">Hibiscus sabdariffa</name>
    <name type="common">roselle</name>
    <dbReference type="NCBI Taxonomy" id="183260"/>
    <lineage>
        <taxon>Eukaryota</taxon>
        <taxon>Viridiplantae</taxon>
        <taxon>Streptophyta</taxon>
        <taxon>Embryophyta</taxon>
        <taxon>Tracheophyta</taxon>
        <taxon>Spermatophyta</taxon>
        <taxon>Magnoliopsida</taxon>
        <taxon>eudicotyledons</taxon>
        <taxon>Gunneridae</taxon>
        <taxon>Pentapetalae</taxon>
        <taxon>rosids</taxon>
        <taxon>malvids</taxon>
        <taxon>Malvales</taxon>
        <taxon>Malvaceae</taxon>
        <taxon>Malvoideae</taxon>
        <taxon>Hibiscus</taxon>
    </lineage>
</organism>
<gene>
    <name evidence="1" type="ORF">V6N12_067964</name>
</gene>
<evidence type="ECO:0000313" key="1">
    <source>
        <dbReference type="EMBL" id="KAK8583704.1"/>
    </source>
</evidence>
<sequence>MADFHNVEGMKAKAIIYSLAGEMLKLMDKRNKVIEATVKEGVGTETDGAEKCVVFASTSLAMAATVSDKIHNHSVRFKGEGTISRAFLSFSECIIKDDLASCVNPFDARIMSFYGITTVGDRVLNDKEMVANLHPESYGIYCQIFDTLVDMKWKEKAAILKLSIKRGTYPKVYYHVKITKAARRKQRFELPHLAFDDNRIVEHGIDPYGPLQSWDYKLLWECENLKGVAADVEDIMRLIKEAVKMKLSGVKIKTGDLTNFDLCIA</sequence>
<keyword evidence="2" id="KW-1185">Reference proteome</keyword>
<dbReference type="Proteomes" id="UP001472677">
    <property type="component" value="Unassembled WGS sequence"/>
</dbReference>
<evidence type="ECO:0000313" key="2">
    <source>
        <dbReference type="Proteomes" id="UP001472677"/>
    </source>
</evidence>
<proteinExistence type="predicted"/>
<name>A0ABR2FNK6_9ROSI</name>